<dbReference type="InterPro" id="IPR004481">
    <property type="entry name" value="K/Na/Ca-exchanger"/>
</dbReference>
<feature type="transmembrane region" description="Helical" evidence="5">
    <location>
        <begin position="300"/>
        <end position="316"/>
    </location>
</feature>
<keyword evidence="4 5" id="KW-0472">Membrane</keyword>
<reference evidence="7 8" key="1">
    <citation type="submission" date="2017-09" db="EMBL/GenBank/DDBJ databases">
        <title>Depth-based differentiation of microbial function through sediment-hosted aquifers and enrichment of novel symbionts in the deep terrestrial subsurface.</title>
        <authorList>
            <person name="Probst A.J."/>
            <person name="Ladd B."/>
            <person name="Jarett J.K."/>
            <person name="Geller-Mcgrath D.E."/>
            <person name="Sieber C.M."/>
            <person name="Emerson J.B."/>
            <person name="Anantharaman K."/>
            <person name="Thomas B.C."/>
            <person name="Malmstrom R."/>
            <person name="Stieglmeier M."/>
            <person name="Klingl A."/>
            <person name="Woyke T."/>
            <person name="Ryan C.M."/>
            <person name="Banfield J.F."/>
        </authorList>
    </citation>
    <scope>NUCLEOTIDE SEQUENCE [LARGE SCALE GENOMIC DNA]</scope>
    <source>
        <strain evidence="7">CG23_combo_of_CG06-09_8_20_14_all_37_18</strain>
    </source>
</reference>
<dbReference type="GO" id="GO:0005262">
    <property type="term" value="F:calcium channel activity"/>
    <property type="evidence" value="ECO:0007669"/>
    <property type="project" value="TreeGrafter"/>
</dbReference>
<feature type="transmembrane region" description="Helical" evidence="5">
    <location>
        <begin position="196"/>
        <end position="220"/>
    </location>
</feature>
<dbReference type="Proteomes" id="UP000229952">
    <property type="component" value="Unassembled WGS sequence"/>
</dbReference>
<accession>A0A2G9YYP0</accession>
<evidence type="ECO:0000256" key="1">
    <source>
        <dbReference type="ARBA" id="ARBA00004141"/>
    </source>
</evidence>
<feature type="transmembrane region" description="Helical" evidence="5">
    <location>
        <begin position="6"/>
        <end position="27"/>
    </location>
</feature>
<comment type="caution">
    <text evidence="7">The sequence shown here is derived from an EMBL/GenBank/DDBJ whole genome shotgun (WGS) entry which is preliminary data.</text>
</comment>
<dbReference type="GO" id="GO:0008273">
    <property type="term" value="F:calcium, potassium:sodium antiporter activity"/>
    <property type="evidence" value="ECO:0007669"/>
    <property type="project" value="TreeGrafter"/>
</dbReference>
<dbReference type="InterPro" id="IPR044880">
    <property type="entry name" value="NCX_ion-bd_dom_sf"/>
</dbReference>
<evidence type="ECO:0000313" key="8">
    <source>
        <dbReference type="Proteomes" id="UP000229952"/>
    </source>
</evidence>
<feature type="transmembrane region" description="Helical" evidence="5">
    <location>
        <begin position="270"/>
        <end position="288"/>
    </location>
</feature>
<comment type="subcellular location">
    <subcellularLocation>
        <location evidence="1">Membrane</location>
        <topology evidence="1">Multi-pass membrane protein</topology>
    </subcellularLocation>
</comment>
<feature type="transmembrane region" description="Helical" evidence="5">
    <location>
        <begin position="104"/>
        <end position="122"/>
    </location>
</feature>
<dbReference type="PANTHER" id="PTHR10846">
    <property type="entry name" value="SODIUM/POTASSIUM/CALCIUM EXCHANGER"/>
    <property type="match status" value="1"/>
</dbReference>
<gene>
    <name evidence="7" type="ORF">COX35_01000</name>
</gene>
<dbReference type="GO" id="GO:0006874">
    <property type="term" value="P:intracellular calcium ion homeostasis"/>
    <property type="evidence" value="ECO:0007669"/>
    <property type="project" value="TreeGrafter"/>
</dbReference>
<evidence type="ECO:0000256" key="4">
    <source>
        <dbReference type="ARBA" id="ARBA00023136"/>
    </source>
</evidence>
<dbReference type="InterPro" id="IPR004837">
    <property type="entry name" value="NaCa_Exmemb"/>
</dbReference>
<feature type="domain" description="Sodium/calcium exchanger membrane region" evidence="6">
    <location>
        <begin position="173"/>
        <end position="313"/>
    </location>
</feature>
<keyword evidence="2 5" id="KW-0812">Transmembrane</keyword>
<feature type="transmembrane region" description="Helical" evidence="5">
    <location>
        <begin position="241"/>
        <end position="264"/>
    </location>
</feature>
<dbReference type="GO" id="GO:0005886">
    <property type="term" value="C:plasma membrane"/>
    <property type="evidence" value="ECO:0007669"/>
    <property type="project" value="TreeGrafter"/>
</dbReference>
<dbReference type="AlphaFoldDB" id="A0A2G9YYP0"/>
<evidence type="ECO:0000313" key="7">
    <source>
        <dbReference type="EMBL" id="PIP24375.1"/>
    </source>
</evidence>
<keyword evidence="3 5" id="KW-1133">Transmembrane helix</keyword>
<name>A0A2G9YYP0_9BACT</name>
<dbReference type="PANTHER" id="PTHR10846:SF8">
    <property type="entry name" value="INNER MEMBRANE PROTEIN YRBG"/>
    <property type="match status" value="1"/>
</dbReference>
<evidence type="ECO:0000259" key="6">
    <source>
        <dbReference type="Pfam" id="PF01699"/>
    </source>
</evidence>
<feature type="transmembrane region" description="Helical" evidence="5">
    <location>
        <begin position="128"/>
        <end position="147"/>
    </location>
</feature>
<evidence type="ECO:0000256" key="5">
    <source>
        <dbReference type="SAM" id="Phobius"/>
    </source>
</evidence>
<sequence length="317" mass="34619">MLFPNILIFIGSFAILFFSSNFLVGALTKLAKFLGWKEFVVSFLVMAFATTIPNFFVGIISALNKIPELSFGDVVGTNIADLTLVVALAALVSRMGLSVPSRTVQGSSLFTIGVAVFPLILIQDGILSRLDGILLLGAFVAYIAWLFNKRERFEKIYHGASEKLTLSFFTKNMALLFCSILLLLISAQGIVKSAVFFSGFLHLPLSLIGILIVGLGTALPELSFTLQAARKSQDWMIVGDVMGSVIMTTTLVLGIVALICPIKIYDFSPFAIGRIFLVIAAAFFLIFIRTGHKITRKEALFLLGIYIIFVLVEILSK</sequence>
<protein>
    <recommendedName>
        <fullName evidence="6">Sodium/calcium exchanger membrane region domain-containing protein</fullName>
    </recommendedName>
</protein>
<feature type="transmembrane region" description="Helical" evidence="5">
    <location>
        <begin position="168"/>
        <end position="190"/>
    </location>
</feature>
<evidence type="ECO:0000256" key="2">
    <source>
        <dbReference type="ARBA" id="ARBA00022692"/>
    </source>
</evidence>
<dbReference type="EMBL" id="PCRQ01000021">
    <property type="protein sequence ID" value="PIP24375.1"/>
    <property type="molecule type" value="Genomic_DNA"/>
</dbReference>
<organism evidence="7 8">
    <name type="scientific">Candidatus Nealsonbacteria bacterium CG23_combo_of_CG06-09_8_20_14_all_37_18</name>
    <dbReference type="NCBI Taxonomy" id="1974720"/>
    <lineage>
        <taxon>Bacteria</taxon>
        <taxon>Candidatus Nealsoniibacteriota</taxon>
    </lineage>
</organism>
<feature type="transmembrane region" description="Helical" evidence="5">
    <location>
        <begin position="75"/>
        <end position="92"/>
    </location>
</feature>
<dbReference type="Gene3D" id="1.20.1420.30">
    <property type="entry name" value="NCX, central ion-binding region"/>
    <property type="match status" value="1"/>
</dbReference>
<feature type="transmembrane region" description="Helical" evidence="5">
    <location>
        <begin position="39"/>
        <end position="63"/>
    </location>
</feature>
<feature type="domain" description="Sodium/calcium exchanger membrane region" evidence="6">
    <location>
        <begin position="6"/>
        <end position="147"/>
    </location>
</feature>
<proteinExistence type="predicted"/>
<evidence type="ECO:0000256" key="3">
    <source>
        <dbReference type="ARBA" id="ARBA00022989"/>
    </source>
</evidence>
<dbReference type="Pfam" id="PF01699">
    <property type="entry name" value="Na_Ca_ex"/>
    <property type="match status" value="2"/>
</dbReference>